<organism evidence="2 3">
    <name type="scientific">Desulfolithobacter dissulfuricans</name>
    <dbReference type="NCBI Taxonomy" id="2795293"/>
    <lineage>
        <taxon>Bacteria</taxon>
        <taxon>Pseudomonadati</taxon>
        <taxon>Thermodesulfobacteriota</taxon>
        <taxon>Desulfobulbia</taxon>
        <taxon>Desulfobulbales</taxon>
        <taxon>Desulfobulbaceae</taxon>
        <taxon>Desulfolithobacter</taxon>
    </lineage>
</organism>
<dbReference type="EMBL" id="AP024233">
    <property type="protein sequence ID" value="BCO08759.1"/>
    <property type="molecule type" value="Genomic_DNA"/>
</dbReference>
<dbReference type="SUPFAM" id="SSF109604">
    <property type="entry name" value="HD-domain/PDEase-like"/>
    <property type="match status" value="1"/>
</dbReference>
<evidence type="ECO:0000259" key="1">
    <source>
        <dbReference type="Pfam" id="PF01966"/>
    </source>
</evidence>
<dbReference type="PANTHER" id="PTHR38659:SF1">
    <property type="entry name" value="METAL DEPENDENT PHOSPHOHYDROLASE"/>
    <property type="match status" value="1"/>
</dbReference>
<dbReference type="Proteomes" id="UP001063350">
    <property type="component" value="Chromosome"/>
</dbReference>
<gene>
    <name evidence="2" type="ORF">GF1_11350</name>
</gene>
<dbReference type="RefSeq" id="WP_267928658.1">
    <property type="nucleotide sequence ID" value="NZ_AP024233.1"/>
</dbReference>
<dbReference type="InterPro" id="IPR006675">
    <property type="entry name" value="HDIG_dom"/>
</dbReference>
<dbReference type="NCBIfam" id="TIGR00277">
    <property type="entry name" value="HDIG"/>
    <property type="match status" value="1"/>
</dbReference>
<dbReference type="InterPro" id="IPR006674">
    <property type="entry name" value="HD_domain"/>
</dbReference>
<evidence type="ECO:0000313" key="2">
    <source>
        <dbReference type="EMBL" id="BCO08759.1"/>
    </source>
</evidence>
<dbReference type="Pfam" id="PF01966">
    <property type="entry name" value="HD"/>
    <property type="match status" value="1"/>
</dbReference>
<feature type="domain" description="HD" evidence="1">
    <location>
        <begin position="25"/>
        <end position="98"/>
    </location>
</feature>
<accession>A0A915TZQ0</accession>
<proteinExistence type="predicted"/>
<keyword evidence="3" id="KW-1185">Reference proteome</keyword>
<dbReference type="PANTHER" id="PTHR38659">
    <property type="entry name" value="METAL-DEPENDENT PHOSPHOHYDROLASE"/>
    <property type="match status" value="1"/>
</dbReference>
<sequence>MSKYGMTRDEALGLLQEYLQNPNLYKHCLASEAVLRALARELGEDEEKWGLAGLLHDLDAESQPDLATHTTETVRVLSERGVDPEIIEAIRLHNEEAHDDKRSTRFHHALAAGETITGLVIATALVYPDKKLASVKPKSVRKRFKEKAFARGANREIIRECEQLGLEVPRFCDLALAAMQEIADDLDL</sequence>
<name>A0A915TZQ0_9BACT</name>
<protein>
    <submittedName>
        <fullName evidence="2">Phosphohydrolase</fullName>
    </submittedName>
</protein>
<dbReference type="KEGG" id="ddu:GF1_11350"/>
<dbReference type="Gene3D" id="1.10.3210.10">
    <property type="entry name" value="Hypothetical protein af1432"/>
    <property type="match status" value="1"/>
</dbReference>
<reference evidence="2" key="1">
    <citation type="submission" date="2020-12" db="EMBL/GenBank/DDBJ databases">
        <title>Desulfobium dissulfuricans gen. nov., sp. nov., a novel mesophilic, sulfate-reducing bacterium isolated from a deep-sea hydrothermal vent.</title>
        <authorList>
            <person name="Hashimoto Y."/>
            <person name="Tame A."/>
            <person name="Sawayama S."/>
            <person name="Miyazaki J."/>
            <person name="Takai K."/>
            <person name="Nakagawa S."/>
        </authorList>
    </citation>
    <scope>NUCLEOTIDE SEQUENCE</scope>
    <source>
        <strain evidence="2">GF1</strain>
    </source>
</reference>
<dbReference type="AlphaFoldDB" id="A0A915TZQ0"/>
<evidence type="ECO:0000313" key="3">
    <source>
        <dbReference type="Proteomes" id="UP001063350"/>
    </source>
</evidence>